<dbReference type="EnsemblPlants" id="AVESA.00010b.r2.3CG0462800.1">
    <property type="protein sequence ID" value="AVESA.00010b.r2.3CG0462800.1.CDS"/>
    <property type="gene ID" value="AVESA.00010b.r2.3CG0462800"/>
</dbReference>
<dbReference type="Proteomes" id="UP001732700">
    <property type="component" value="Chromosome 3C"/>
</dbReference>
<organism evidence="1 2">
    <name type="scientific">Avena sativa</name>
    <name type="common">Oat</name>
    <dbReference type="NCBI Taxonomy" id="4498"/>
    <lineage>
        <taxon>Eukaryota</taxon>
        <taxon>Viridiplantae</taxon>
        <taxon>Streptophyta</taxon>
        <taxon>Embryophyta</taxon>
        <taxon>Tracheophyta</taxon>
        <taxon>Spermatophyta</taxon>
        <taxon>Magnoliopsida</taxon>
        <taxon>Liliopsida</taxon>
        <taxon>Poales</taxon>
        <taxon>Poaceae</taxon>
        <taxon>BOP clade</taxon>
        <taxon>Pooideae</taxon>
        <taxon>Poodae</taxon>
        <taxon>Poeae</taxon>
        <taxon>Poeae Chloroplast Group 1 (Aveneae type)</taxon>
        <taxon>Aveninae</taxon>
        <taxon>Avena</taxon>
    </lineage>
</organism>
<evidence type="ECO:0000313" key="1">
    <source>
        <dbReference type="EnsemblPlants" id="AVESA.00010b.r2.3CG0462800.1.CDS"/>
    </source>
</evidence>
<name>A0ACD5VJZ4_AVESA</name>
<accession>A0ACD5VJZ4</accession>
<sequence length="528" mass="56740">MSRSVRLIKRGDPDPMDGPGLRAPKAGSRASHLRAVHQHQALPLHSTPPSSSSSPKQAAGQNPNPLRAVPVSFHFQARETSGIPRVCRDMAPPFIYRSSDDGGTGQNALMKAAMDGNLGRLKGIVKSLTKGNADSSAIFALNTNGVNVLHLAASAGHLEVCKYLVEELEGDVNASGCGDVALGATPLMTAAQSGDVPTVKYLVDHGGDLRKADDKGRTVLHHAASAGSCKVTEFILSKGVPVDIDCGRGTPLYMAATNEQDKTLKILLDHHANPNIILSGAGVPLLSALIYRSLKCMKLLIKAGADVNCKGCMITPLVLATMHGGYTNYIKLLLKAGADPNIPDDLGRLPIEYAALRDCKEEVEMLLPVTTPIPNAPDWSIEGVISHAKTEDKKPIEQRHLERRTALIKSQADTAFRQKEYKMASKFYGLAIDHGESAALYANRSLCKLLMGDGDGALSDALKSRMMRPKWAKACFRQAAAHMLLKEYKQACDALEDAQELDPGNTEIDSELRKARELMKNPPGDGEQ</sequence>
<protein>
    <submittedName>
        <fullName evidence="1">Uncharacterized protein</fullName>
    </submittedName>
</protein>
<proteinExistence type="predicted"/>
<evidence type="ECO:0000313" key="2">
    <source>
        <dbReference type="Proteomes" id="UP001732700"/>
    </source>
</evidence>
<keyword evidence="2" id="KW-1185">Reference proteome</keyword>
<reference evidence="1" key="1">
    <citation type="submission" date="2021-05" db="EMBL/GenBank/DDBJ databases">
        <authorList>
            <person name="Scholz U."/>
            <person name="Mascher M."/>
            <person name="Fiebig A."/>
        </authorList>
    </citation>
    <scope>NUCLEOTIDE SEQUENCE [LARGE SCALE GENOMIC DNA]</scope>
</reference>
<reference evidence="1" key="2">
    <citation type="submission" date="2025-09" db="UniProtKB">
        <authorList>
            <consortium name="EnsemblPlants"/>
        </authorList>
    </citation>
    <scope>IDENTIFICATION</scope>
</reference>